<protein>
    <submittedName>
        <fullName evidence="1">Uncharacterized protein</fullName>
    </submittedName>
</protein>
<organism evidence="1 2">
    <name type="scientific">Fluviibacter phosphoraccumulans</name>
    <dbReference type="NCBI Taxonomy" id="1751046"/>
    <lineage>
        <taxon>Bacteria</taxon>
        <taxon>Pseudomonadati</taxon>
        <taxon>Pseudomonadota</taxon>
        <taxon>Betaproteobacteria</taxon>
        <taxon>Rhodocyclales</taxon>
        <taxon>Fluviibacteraceae</taxon>
        <taxon>Fluviibacter</taxon>
    </lineage>
</organism>
<accession>A0A679I6Z8</accession>
<evidence type="ECO:0000313" key="2">
    <source>
        <dbReference type="Proteomes" id="UP000463961"/>
    </source>
</evidence>
<dbReference type="EMBL" id="AP022345">
    <property type="protein sequence ID" value="BBU69944.1"/>
    <property type="molecule type" value="Genomic_DNA"/>
</dbReference>
<gene>
    <name evidence="1" type="ORF">ICHIAU1_22270</name>
</gene>
<reference evidence="2" key="1">
    <citation type="submission" date="2020-01" db="EMBL/GenBank/DDBJ databases">
        <title>Phosphoaccumulans saitamaens gen. nov., sp. nov., a polyphosphate accumulating bacterium isolated from surface river water.</title>
        <authorList>
            <person name="Watanabe K."/>
            <person name="Suda W."/>
        </authorList>
    </citation>
    <scope>NUCLEOTIDE SEQUENCE [LARGE SCALE GENOMIC DNA]</scope>
    <source>
        <strain evidence="2">ICHIAU1</strain>
    </source>
</reference>
<keyword evidence="2" id="KW-1185">Reference proteome</keyword>
<evidence type="ECO:0000313" key="1">
    <source>
        <dbReference type="EMBL" id="BBU69944.1"/>
    </source>
</evidence>
<sequence>MMATPVATQAVLLAKQMGVDNPSAEVIETYTRILARTSLVVPLGPTRSIPRGNAEDDREYPDEKDYTFFKEMLEKTAINEFFQHEDWGSHRVLMDTFALDDTHTVPAYRVFWNERQKFLAAHDEIDTFKAIIEPMVASVSMLLSVDWANWTLDVGQRKKS</sequence>
<name>A0A679I6Z8_9RHOO</name>
<dbReference type="AlphaFoldDB" id="A0A679I6Z8"/>
<dbReference type="Proteomes" id="UP000463961">
    <property type="component" value="Chromosome"/>
</dbReference>
<proteinExistence type="predicted"/>